<evidence type="ECO:0000259" key="3">
    <source>
        <dbReference type="PROSITE" id="PS50296"/>
    </source>
</evidence>
<proteinExistence type="predicted"/>
<dbReference type="Proteomes" id="UP000076586">
    <property type="component" value="Unassembled WGS sequence"/>
</dbReference>
<dbReference type="AlphaFoldDB" id="A0A170Y9Q2"/>
<evidence type="ECO:0000256" key="1">
    <source>
        <dbReference type="ARBA" id="ARBA00022845"/>
    </source>
</evidence>
<dbReference type="PROSITE" id="PS50296">
    <property type="entry name" value="SUI1"/>
    <property type="match status" value="1"/>
</dbReference>
<comment type="caution">
    <text evidence="4">The sequence shown here is derived from an EMBL/GenBank/DDBJ whole genome shotgun (WGS) entry which is preliminary data.</text>
</comment>
<name>A0A170Y9Q2_9BACT</name>
<dbReference type="SUPFAM" id="SSF55159">
    <property type="entry name" value="eIF1-like"/>
    <property type="match status" value="1"/>
</dbReference>
<dbReference type="CDD" id="cd11567">
    <property type="entry name" value="YciH_like"/>
    <property type="match status" value="1"/>
</dbReference>
<dbReference type="OrthoDB" id="9792915at2"/>
<dbReference type="Gene3D" id="3.30.780.10">
    <property type="entry name" value="SUI1-like domain"/>
    <property type="match status" value="1"/>
</dbReference>
<dbReference type="InterPro" id="IPR005872">
    <property type="entry name" value="SUI1_arc_bac"/>
</dbReference>
<dbReference type="EMBL" id="BDCR01000001">
    <property type="protein sequence ID" value="GAT61623.1"/>
    <property type="molecule type" value="Genomic_DNA"/>
</dbReference>
<keyword evidence="5" id="KW-1185">Reference proteome</keyword>
<reference evidence="5" key="1">
    <citation type="submission" date="2016-04" db="EMBL/GenBank/DDBJ databases">
        <title>Draft genome sequence of Paludibacter jiangxiensis strain NM7.</title>
        <authorList>
            <person name="Qiu Y."/>
            <person name="Matsuura N."/>
            <person name="Ohashi A."/>
            <person name="Tourlousse M.D."/>
            <person name="Sekiguchi Y."/>
        </authorList>
    </citation>
    <scope>NUCLEOTIDE SEQUENCE [LARGE SCALE GENOMIC DNA]</scope>
    <source>
        <strain evidence="5">NM7</strain>
    </source>
</reference>
<accession>A0A170Y9Q2</accession>
<dbReference type="RefSeq" id="WP_068701176.1">
    <property type="nucleotide sequence ID" value="NZ_BDCR01000001.1"/>
</dbReference>
<dbReference type="GO" id="GO:0006417">
    <property type="term" value="P:regulation of translation"/>
    <property type="evidence" value="ECO:0007669"/>
    <property type="project" value="UniProtKB-KW"/>
</dbReference>
<keyword evidence="2" id="KW-0648">Protein biosynthesis</keyword>
<gene>
    <name evidence="4" type="ORF">PJIAN_1203</name>
</gene>
<dbReference type="STRING" id="681398.PJIAN_1203"/>
<feature type="domain" description="SUI1" evidence="3">
    <location>
        <begin position="43"/>
        <end position="102"/>
    </location>
</feature>
<dbReference type="InterPro" id="IPR036877">
    <property type="entry name" value="SUI1_dom_sf"/>
</dbReference>
<reference evidence="5" key="2">
    <citation type="journal article" date="2017" name="Genome Announc.">
        <title>Draft genome sequence of Paludibacter jiangxiensis NM7(T), a propionate-producing fermentative bacterium.</title>
        <authorList>
            <person name="Qiu Y.-L."/>
            <person name="Tourlousse D.M."/>
            <person name="Matsuura N."/>
            <person name="Ohashi A."/>
            <person name="Sekiguchi Y."/>
        </authorList>
    </citation>
    <scope>NUCLEOTIDE SEQUENCE [LARGE SCALE GENOMIC DNA]</scope>
    <source>
        <strain evidence="5">NM7</strain>
    </source>
</reference>
<evidence type="ECO:0000313" key="5">
    <source>
        <dbReference type="Proteomes" id="UP000076586"/>
    </source>
</evidence>
<evidence type="ECO:0000313" key="4">
    <source>
        <dbReference type="EMBL" id="GAT61623.1"/>
    </source>
</evidence>
<dbReference type="GO" id="GO:0003743">
    <property type="term" value="F:translation initiation factor activity"/>
    <property type="evidence" value="ECO:0007669"/>
    <property type="project" value="UniProtKB-KW"/>
</dbReference>
<organism evidence="4 5">
    <name type="scientific">Paludibacter jiangxiensis</name>
    <dbReference type="NCBI Taxonomy" id="681398"/>
    <lineage>
        <taxon>Bacteria</taxon>
        <taxon>Pseudomonadati</taxon>
        <taxon>Bacteroidota</taxon>
        <taxon>Bacteroidia</taxon>
        <taxon>Bacteroidales</taxon>
        <taxon>Paludibacteraceae</taxon>
        <taxon>Paludibacter</taxon>
    </lineage>
</organism>
<sequence>MDWKDKLSGLKEVLPEGENVPEEGLVTPVVKKQPEPLRVELDKRNGKPATIVSNFFGSDEELKELGKTLKVKCGAGGSARDGEILVQGDFRVKIGEMLLAMGYKVKKINFK</sequence>
<dbReference type="InterPro" id="IPR001950">
    <property type="entry name" value="SUI1"/>
</dbReference>
<keyword evidence="1" id="KW-0810">Translation regulation</keyword>
<dbReference type="Pfam" id="PF01253">
    <property type="entry name" value="SUI1"/>
    <property type="match status" value="1"/>
</dbReference>
<evidence type="ECO:0000256" key="2">
    <source>
        <dbReference type="ARBA" id="ARBA00022917"/>
    </source>
</evidence>
<keyword evidence="4" id="KW-0396">Initiation factor</keyword>
<protein>
    <submittedName>
        <fullName evidence="4">Translation initiation factor 1</fullName>
    </submittedName>
</protein>